<reference evidence="1" key="1">
    <citation type="submission" date="2021-04" db="EMBL/GenBank/DDBJ databases">
        <title>Draft genome sequence of Xylanibacillus composti strain K13.</title>
        <authorList>
            <person name="Uke A."/>
            <person name="Chhe C."/>
            <person name="Baramee S."/>
            <person name="Kosugi A."/>
        </authorList>
    </citation>
    <scope>NUCLEOTIDE SEQUENCE</scope>
    <source>
        <strain evidence="1">K13</strain>
    </source>
</reference>
<accession>A0A8J4H684</accession>
<sequence length="403" mass="46424">MGMNRQQGPYFIEMSIRAAVVLLLIIMLAGCIEKNDNAEPSFAGESVAWEEATAALYFSTDLVHEKVDDGTGYLVLVDESGEFASLRSEGLEWNALIPLEGQLVLNQKEQLLLIDEQSQVERIAYEDCRVPAGYGQSSGTLDATGQYYALFNDRFTEDYSGYISKVRWGGADSHHCGIIEEYLEAWGDDEEQLYLISSGLDDPKELYFHTVAFQGEELVNQRTFLKEMETDARFMFTNLVPHDHYMYGIFAELHGSTVELQLMEIDIASKPASMQVYPLLQYPDDTTQYYFFNRSTLTVADGSLYFVDGFGDVYATDLEHKQTELQFHLQGYERQEYKQSEYARFQEERLHFFRFHETTGMYQLQTFDLSGKLERTVVIPELQEQIGRSGVFLYDFYVFEDRQ</sequence>
<comment type="caution">
    <text evidence="1">The sequence shown here is derived from an EMBL/GenBank/DDBJ whole genome shotgun (WGS) entry which is preliminary data.</text>
</comment>
<keyword evidence="2" id="KW-1185">Reference proteome</keyword>
<dbReference type="AlphaFoldDB" id="A0A8J4H684"/>
<evidence type="ECO:0008006" key="3">
    <source>
        <dbReference type="Google" id="ProtNLM"/>
    </source>
</evidence>
<protein>
    <recommendedName>
        <fullName evidence="3">Lipoprotein</fullName>
    </recommendedName>
</protein>
<dbReference type="EMBL" id="BOVK01000028">
    <property type="protein sequence ID" value="GIQ69443.1"/>
    <property type="molecule type" value="Genomic_DNA"/>
</dbReference>
<evidence type="ECO:0000313" key="2">
    <source>
        <dbReference type="Proteomes" id="UP000677918"/>
    </source>
</evidence>
<gene>
    <name evidence="1" type="primary">yycP</name>
    <name evidence="1" type="ORF">XYCOK13_22670</name>
</gene>
<evidence type="ECO:0000313" key="1">
    <source>
        <dbReference type="EMBL" id="GIQ69443.1"/>
    </source>
</evidence>
<proteinExistence type="predicted"/>
<dbReference type="PROSITE" id="PS51257">
    <property type="entry name" value="PROKAR_LIPOPROTEIN"/>
    <property type="match status" value="1"/>
</dbReference>
<dbReference type="RefSeq" id="WP_213412247.1">
    <property type="nucleotide sequence ID" value="NZ_BOVK01000028.1"/>
</dbReference>
<organism evidence="1 2">
    <name type="scientific">Xylanibacillus composti</name>
    <dbReference type="NCBI Taxonomy" id="1572762"/>
    <lineage>
        <taxon>Bacteria</taxon>
        <taxon>Bacillati</taxon>
        <taxon>Bacillota</taxon>
        <taxon>Bacilli</taxon>
        <taxon>Bacillales</taxon>
        <taxon>Paenibacillaceae</taxon>
        <taxon>Xylanibacillus</taxon>
    </lineage>
</organism>
<dbReference type="Proteomes" id="UP000677918">
    <property type="component" value="Unassembled WGS sequence"/>
</dbReference>
<name>A0A8J4H684_9BACL</name>